<evidence type="ECO:0000256" key="16">
    <source>
        <dbReference type="ARBA" id="ARBA00032717"/>
    </source>
</evidence>
<evidence type="ECO:0000313" key="20">
    <source>
        <dbReference type="EMBL" id="ALZ85965.1"/>
    </source>
</evidence>
<dbReference type="Gene3D" id="1.20.120.80">
    <property type="entry name" value="Cytochrome c oxidase, subunit III, four-helix bundle"/>
    <property type="match status" value="1"/>
</dbReference>
<dbReference type="Proteomes" id="UP000064137">
    <property type="component" value="Chromosome"/>
</dbReference>
<dbReference type="PANTHER" id="PTHR11403:SF2">
    <property type="entry name" value="CYTOCHROME BO(3) UBIQUINOL OXIDASE SUBUNIT 3"/>
    <property type="match status" value="1"/>
</dbReference>
<dbReference type="RefSeq" id="WP_059316079.1">
    <property type="nucleotide sequence ID" value="NZ_CP013987.1"/>
</dbReference>
<evidence type="ECO:0000256" key="3">
    <source>
        <dbReference type="ARBA" id="ARBA00011700"/>
    </source>
</evidence>
<evidence type="ECO:0000256" key="13">
    <source>
        <dbReference type="ARBA" id="ARBA00030072"/>
    </source>
</evidence>
<evidence type="ECO:0000256" key="7">
    <source>
        <dbReference type="ARBA" id="ARBA00022692"/>
    </source>
</evidence>
<keyword evidence="9 18" id="KW-1133">Transmembrane helix</keyword>
<evidence type="ECO:0000256" key="12">
    <source>
        <dbReference type="ARBA" id="ARBA00025694"/>
    </source>
</evidence>
<dbReference type="Pfam" id="PF00510">
    <property type="entry name" value="COX3"/>
    <property type="match status" value="1"/>
</dbReference>
<feature type="transmembrane region" description="Helical" evidence="18">
    <location>
        <begin position="139"/>
        <end position="162"/>
    </location>
</feature>
<dbReference type="NCBIfam" id="TIGR02842">
    <property type="entry name" value="CyoC"/>
    <property type="match status" value="1"/>
</dbReference>
<dbReference type="SUPFAM" id="SSF81452">
    <property type="entry name" value="Cytochrome c oxidase subunit III-like"/>
    <property type="match status" value="1"/>
</dbReference>
<proteinExistence type="inferred from homology"/>
<evidence type="ECO:0000256" key="10">
    <source>
        <dbReference type="ARBA" id="ARBA00023002"/>
    </source>
</evidence>
<keyword evidence="7 17" id="KW-0812">Transmembrane</keyword>
<dbReference type="GO" id="GO:0004129">
    <property type="term" value="F:cytochrome-c oxidase activity"/>
    <property type="evidence" value="ECO:0007669"/>
    <property type="project" value="InterPro"/>
</dbReference>
<keyword evidence="6" id="KW-1003">Cell membrane</keyword>
<dbReference type="KEGG" id="por:APT59_17805"/>
<evidence type="ECO:0000256" key="18">
    <source>
        <dbReference type="SAM" id="Phobius"/>
    </source>
</evidence>
<keyword evidence="8" id="KW-0249">Electron transport</keyword>
<dbReference type="PROSITE" id="PS50253">
    <property type="entry name" value="COX3"/>
    <property type="match status" value="1"/>
</dbReference>
<dbReference type="CDD" id="cd02863">
    <property type="entry name" value="Ubiquinol_oxidase_III"/>
    <property type="match status" value="1"/>
</dbReference>
<dbReference type="InterPro" id="IPR013833">
    <property type="entry name" value="Cyt_c_oxidase_su3_a-hlx"/>
</dbReference>
<feature type="transmembrane region" description="Helical" evidence="18">
    <location>
        <begin position="98"/>
        <end position="118"/>
    </location>
</feature>
<evidence type="ECO:0000256" key="11">
    <source>
        <dbReference type="ARBA" id="ARBA00023136"/>
    </source>
</evidence>
<keyword evidence="5" id="KW-0813">Transport</keyword>
<organism evidence="20 21">
    <name type="scientific">Pseudomonas oryzihabitans</name>
    <dbReference type="NCBI Taxonomy" id="47885"/>
    <lineage>
        <taxon>Bacteria</taxon>
        <taxon>Pseudomonadati</taxon>
        <taxon>Pseudomonadota</taxon>
        <taxon>Gammaproteobacteria</taxon>
        <taxon>Pseudomonadales</taxon>
        <taxon>Pseudomonadaceae</taxon>
        <taxon>Pseudomonas</taxon>
    </lineage>
</organism>
<keyword evidence="11 18" id="KW-0472">Membrane</keyword>
<accession>A0A0U4WUS5</accession>
<dbReference type="InterPro" id="IPR024791">
    <property type="entry name" value="Cyt_c/ubiquinol_Oxase_su3"/>
</dbReference>
<dbReference type="GO" id="GO:0019646">
    <property type="term" value="P:aerobic electron transport chain"/>
    <property type="evidence" value="ECO:0007669"/>
    <property type="project" value="InterPro"/>
</dbReference>
<dbReference type="OrthoDB" id="9810850at2"/>
<dbReference type="InterPro" id="IPR033946">
    <property type="entry name" value="Ubiquinol_oxase_su3_dom"/>
</dbReference>
<dbReference type="GO" id="GO:0009486">
    <property type="term" value="F:cytochrome bo3 ubiquinol oxidase activity"/>
    <property type="evidence" value="ECO:0007669"/>
    <property type="project" value="InterPro"/>
</dbReference>
<evidence type="ECO:0000256" key="1">
    <source>
        <dbReference type="ARBA" id="ARBA00004651"/>
    </source>
</evidence>
<evidence type="ECO:0000256" key="15">
    <source>
        <dbReference type="ARBA" id="ARBA00032189"/>
    </source>
</evidence>
<gene>
    <name evidence="20" type="ORF">APT59_17805</name>
</gene>
<feature type="transmembrane region" description="Helical" evidence="18">
    <location>
        <begin position="63"/>
        <end position="86"/>
    </location>
</feature>
<evidence type="ECO:0000313" key="21">
    <source>
        <dbReference type="Proteomes" id="UP000064137"/>
    </source>
</evidence>
<comment type="similarity">
    <text evidence="2 17">Belongs to the cytochrome c oxidase subunit 3 family.</text>
</comment>
<dbReference type="InterPro" id="IPR035973">
    <property type="entry name" value="Cyt_c_oxidase_su3-like_sf"/>
</dbReference>
<dbReference type="NCBIfam" id="NF007944">
    <property type="entry name" value="PRK10663.1"/>
    <property type="match status" value="1"/>
</dbReference>
<dbReference type="InterPro" id="IPR000298">
    <property type="entry name" value="Cyt_c_oxidase-like_su3"/>
</dbReference>
<dbReference type="AlphaFoldDB" id="A0A0U4WUS5"/>
<name>A0A0U4WUS5_9PSED</name>
<dbReference type="PANTHER" id="PTHR11403">
    <property type="entry name" value="CYTOCHROME C OXIDASE SUBUNIT III"/>
    <property type="match status" value="1"/>
</dbReference>
<evidence type="ECO:0000259" key="19">
    <source>
        <dbReference type="PROSITE" id="PS50253"/>
    </source>
</evidence>
<evidence type="ECO:0000256" key="5">
    <source>
        <dbReference type="ARBA" id="ARBA00022448"/>
    </source>
</evidence>
<keyword evidence="10" id="KW-0560">Oxidoreductase</keyword>
<evidence type="ECO:0000256" key="4">
    <source>
        <dbReference type="ARBA" id="ARBA00014687"/>
    </source>
</evidence>
<evidence type="ECO:0000256" key="8">
    <source>
        <dbReference type="ARBA" id="ARBA00022982"/>
    </source>
</evidence>
<dbReference type="InterPro" id="IPR014206">
    <property type="entry name" value="Cyt_c_ubiqinol_oxidase_su3"/>
</dbReference>
<comment type="subunit">
    <text evidence="3">Heterooctamer of two A chains, two B chains, two C chains and two D chains.</text>
</comment>
<sequence>MANQVMHNEVAHAEEHGHHDAGSMKTFGFWSYLMTDCILFGTLFATYAVLSGAHADGPSQKDIFELSFVLVETFLLLFSSITYGFAMIAQHHGSKGGVLGWLAVTWLFGAGFIGMEVYEFHHLIEEGYGPDRSAFLSSFFALVGTHGLHVSSGLIWMIVLMLQVASKGLTTTNATRLSCLSLFWHFLDIIWIFVFTIVYLMGVL</sequence>
<feature type="transmembrane region" description="Helical" evidence="18">
    <location>
        <begin position="182"/>
        <end position="202"/>
    </location>
</feature>
<protein>
    <recommendedName>
        <fullName evidence="4">Cytochrome bo(3) ubiquinol oxidase subunit 3</fullName>
    </recommendedName>
    <alternativeName>
        <fullName evidence="15">Cytochrome o ubiquinol oxidase subunit 3</fullName>
    </alternativeName>
    <alternativeName>
        <fullName evidence="13">Oxidase bo(3) subunit 3</fullName>
    </alternativeName>
    <alternativeName>
        <fullName evidence="16">Ubiquinol oxidase polypeptide III</fullName>
    </alternativeName>
    <alternativeName>
        <fullName evidence="14">Ubiquinol oxidase subunit 3</fullName>
    </alternativeName>
</protein>
<reference evidence="20 21" key="1">
    <citation type="submission" date="2016-01" db="EMBL/GenBank/DDBJ databases">
        <title>Annotation of Pseudomonas oryzihabitans USDA-ARS-USMARC-56511.</title>
        <authorList>
            <person name="Harhay G.P."/>
            <person name="Harhay D.M."/>
            <person name="Smith T.P.L."/>
            <person name="Bono J.L."/>
            <person name="Heaton M.P."/>
            <person name="Clawson M.L."/>
            <person name="Chitko-Mckown C.G."/>
            <person name="Capik S.F."/>
            <person name="DeDonder K.D."/>
            <person name="Apley M.D."/>
            <person name="Lubbers B.V."/>
            <person name="White B.J."/>
            <person name="Larson R.L."/>
        </authorList>
    </citation>
    <scope>NUCLEOTIDE SEQUENCE [LARGE SCALE GENOMIC DNA]</scope>
    <source>
        <strain evidence="20 21">USDA-ARS-USMARC-56511</strain>
    </source>
</reference>
<evidence type="ECO:0000256" key="6">
    <source>
        <dbReference type="ARBA" id="ARBA00022475"/>
    </source>
</evidence>
<feature type="domain" description="Heme-copper oxidase subunit III family profile" evidence="19">
    <location>
        <begin position="27"/>
        <end position="203"/>
    </location>
</feature>
<feature type="transmembrane region" description="Helical" evidence="18">
    <location>
        <begin position="29"/>
        <end position="51"/>
    </location>
</feature>
<comment type="function">
    <text evidence="12">Cytochrome bo(3) ubiquinol terminal oxidase is the component of the aerobic respiratory chain of E.coli that predominates when cells are grown at high aeration. Has proton pump activity across the membrane in addition to electron transfer, pumping 2 protons/electron.</text>
</comment>
<comment type="subcellular location">
    <subcellularLocation>
        <location evidence="1 17">Cell membrane</location>
        <topology evidence="1 17">Multi-pass membrane protein</topology>
    </subcellularLocation>
</comment>
<evidence type="ECO:0000256" key="17">
    <source>
        <dbReference type="RuleBase" id="RU003376"/>
    </source>
</evidence>
<evidence type="ECO:0000256" key="2">
    <source>
        <dbReference type="ARBA" id="ARBA00010581"/>
    </source>
</evidence>
<evidence type="ECO:0000256" key="9">
    <source>
        <dbReference type="ARBA" id="ARBA00022989"/>
    </source>
</evidence>
<evidence type="ECO:0000256" key="14">
    <source>
        <dbReference type="ARBA" id="ARBA00031884"/>
    </source>
</evidence>
<dbReference type="GO" id="GO:0005886">
    <property type="term" value="C:plasma membrane"/>
    <property type="evidence" value="ECO:0007669"/>
    <property type="project" value="UniProtKB-SubCell"/>
</dbReference>
<dbReference type="EMBL" id="CP013987">
    <property type="protein sequence ID" value="ALZ85965.1"/>
    <property type="molecule type" value="Genomic_DNA"/>
</dbReference>
<dbReference type="FunFam" id="1.20.120.80:FF:000001">
    <property type="entry name" value="Cytochrome (Ubi)quinol oxidase subunit III"/>
    <property type="match status" value="1"/>
</dbReference>